<keyword evidence="9" id="KW-0597">Phosphoprotein</keyword>
<comment type="catalytic activity">
    <reaction evidence="18">
        <text>Mg(2+)(out) + ATP + H2O = Mg(2+)(in) + ADP + phosphate + H(+)</text>
        <dbReference type="Rhea" id="RHEA:10260"/>
        <dbReference type="ChEBI" id="CHEBI:15377"/>
        <dbReference type="ChEBI" id="CHEBI:15378"/>
        <dbReference type="ChEBI" id="CHEBI:18420"/>
        <dbReference type="ChEBI" id="CHEBI:30616"/>
        <dbReference type="ChEBI" id="CHEBI:43474"/>
        <dbReference type="ChEBI" id="CHEBI:456216"/>
        <dbReference type="EC" id="7.2.2.14"/>
    </reaction>
</comment>
<keyword evidence="16 19" id="KW-0472">Membrane</keyword>
<feature type="transmembrane region" description="Helical" evidence="19">
    <location>
        <begin position="768"/>
        <end position="786"/>
    </location>
</feature>
<dbReference type="InterPro" id="IPR001757">
    <property type="entry name" value="P_typ_ATPase"/>
</dbReference>
<evidence type="ECO:0000256" key="4">
    <source>
        <dbReference type="ARBA" id="ARBA00008746"/>
    </source>
</evidence>
<evidence type="ECO:0000313" key="21">
    <source>
        <dbReference type="EMBL" id="MBC3536818.1"/>
    </source>
</evidence>
<dbReference type="SUPFAM" id="SSF81660">
    <property type="entry name" value="Metal cation-transporting ATPase, ATP-binding domain N"/>
    <property type="match status" value="1"/>
</dbReference>
<feature type="transmembrane region" description="Helical" evidence="19">
    <location>
        <begin position="852"/>
        <end position="874"/>
    </location>
</feature>
<evidence type="ECO:0000256" key="18">
    <source>
        <dbReference type="ARBA" id="ARBA00047295"/>
    </source>
</evidence>
<evidence type="ECO:0000256" key="11">
    <source>
        <dbReference type="ARBA" id="ARBA00022741"/>
    </source>
</evidence>
<dbReference type="Proteomes" id="UP000606870">
    <property type="component" value="Unassembled WGS sequence"/>
</dbReference>
<dbReference type="NCBIfam" id="TIGR01524">
    <property type="entry name" value="ATPase-IIIB_Mg"/>
    <property type="match status" value="1"/>
</dbReference>
<evidence type="ECO:0000313" key="22">
    <source>
        <dbReference type="Proteomes" id="UP000606870"/>
    </source>
</evidence>
<dbReference type="InterPro" id="IPR023299">
    <property type="entry name" value="ATPase_P-typ_cyto_dom_N"/>
</dbReference>
<dbReference type="SMART" id="SM00831">
    <property type="entry name" value="Cation_ATPase_N"/>
    <property type="match status" value="1"/>
</dbReference>
<dbReference type="SFLD" id="SFLDS00003">
    <property type="entry name" value="Haloacid_Dehalogenase"/>
    <property type="match status" value="1"/>
</dbReference>
<keyword evidence="22" id="KW-1185">Reference proteome</keyword>
<evidence type="ECO:0000256" key="16">
    <source>
        <dbReference type="ARBA" id="ARBA00023136"/>
    </source>
</evidence>
<comment type="caution">
    <text evidence="21">The sequence shown here is derived from an EMBL/GenBank/DDBJ whole genome shotgun (WGS) entry which is preliminary data.</text>
</comment>
<dbReference type="PANTHER" id="PTHR43294">
    <property type="entry name" value="SODIUM/POTASSIUM-TRANSPORTING ATPASE SUBUNIT ALPHA"/>
    <property type="match status" value="1"/>
</dbReference>
<dbReference type="SUPFAM" id="SSF56784">
    <property type="entry name" value="HAD-like"/>
    <property type="match status" value="1"/>
</dbReference>
<feature type="transmembrane region" description="Helical" evidence="19">
    <location>
        <begin position="110"/>
        <end position="129"/>
    </location>
</feature>
<dbReference type="EMBL" id="JACOGK010000014">
    <property type="protein sequence ID" value="MBC3536818.1"/>
    <property type="molecule type" value="Genomic_DNA"/>
</dbReference>
<keyword evidence="11" id="KW-0547">Nucleotide-binding</keyword>
<dbReference type="InterPro" id="IPR004014">
    <property type="entry name" value="ATPase_P-typ_cation-transptr_N"/>
</dbReference>
<keyword evidence="15 19" id="KW-1133">Transmembrane helix</keyword>
<dbReference type="InterPro" id="IPR006415">
    <property type="entry name" value="P-type_ATPase_IIIB"/>
</dbReference>
<proteinExistence type="inferred from homology"/>
<dbReference type="Gene3D" id="3.40.1110.10">
    <property type="entry name" value="Calcium-transporting ATPase, cytoplasmic domain N"/>
    <property type="match status" value="1"/>
</dbReference>
<evidence type="ECO:0000256" key="7">
    <source>
        <dbReference type="ARBA" id="ARBA00022475"/>
    </source>
</evidence>
<evidence type="ECO:0000256" key="17">
    <source>
        <dbReference type="ARBA" id="ARBA00029806"/>
    </source>
</evidence>
<dbReference type="NCBIfam" id="TIGR01494">
    <property type="entry name" value="ATPase_P-type"/>
    <property type="match status" value="1"/>
</dbReference>
<dbReference type="CDD" id="cd02077">
    <property type="entry name" value="P-type_ATPase_Mg"/>
    <property type="match status" value="1"/>
</dbReference>
<evidence type="ECO:0000256" key="15">
    <source>
        <dbReference type="ARBA" id="ARBA00022989"/>
    </source>
</evidence>
<evidence type="ECO:0000256" key="6">
    <source>
        <dbReference type="ARBA" id="ARBA00013555"/>
    </source>
</evidence>
<evidence type="ECO:0000256" key="12">
    <source>
        <dbReference type="ARBA" id="ARBA00022840"/>
    </source>
</evidence>
<evidence type="ECO:0000259" key="20">
    <source>
        <dbReference type="SMART" id="SM00831"/>
    </source>
</evidence>
<dbReference type="EC" id="7.2.2.14" evidence="5"/>
<comment type="subcellular location">
    <subcellularLocation>
        <location evidence="2">Cell inner membrane</location>
        <topology evidence="2">Multi-pass membrane protein</topology>
    </subcellularLocation>
</comment>
<organism evidence="21 22">
    <name type="scientific">Megasphaera hominis</name>
    <dbReference type="NCBI Taxonomy" id="159836"/>
    <lineage>
        <taxon>Bacteria</taxon>
        <taxon>Bacillati</taxon>
        <taxon>Bacillota</taxon>
        <taxon>Negativicutes</taxon>
        <taxon>Veillonellales</taxon>
        <taxon>Veillonellaceae</taxon>
        <taxon>Megasphaera</taxon>
    </lineage>
</organism>
<dbReference type="PRINTS" id="PR01836">
    <property type="entry name" value="MGATPASE"/>
</dbReference>
<dbReference type="InterPro" id="IPR044492">
    <property type="entry name" value="P_typ_ATPase_HD_dom"/>
</dbReference>
<name>A0ABR6VI34_9FIRM</name>
<gene>
    <name evidence="21" type="primary">mgtA</name>
    <name evidence="21" type="ORF">H8J70_06110</name>
</gene>
<feature type="transmembrane region" description="Helical" evidence="19">
    <location>
        <begin position="276"/>
        <end position="294"/>
    </location>
</feature>
<evidence type="ECO:0000256" key="19">
    <source>
        <dbReference type="SAM" id="Phobius"/>
    </source>
</evidence>
<dbReference type="NCBIfam" id="NF011702">
    <property type="entry name" value="PRK15122.1"/>
    <property type="match status" value="1"/>
</dbReference>
<keyword evidence="7" id="KW-1003">Cell membrane</keyword>
<dbReference type="Gene3D" id="1.20.1110.10">
    <property type="entry name" value="Calcium-transporting ATPase, transmembrane domain"/>
    <property type="match status" value="1"/>
</dbReference>
<evidence type="ECO:0000256" key="1">
    <source>
        <dbReference type="ARBA" id="ARBA00003954"/>
    </source>
</evidence>
<accession>A0ABR6VI34</accession>
<comment type="function">
    <text evidence="1">Mediates magnesium influx to the cytosol.</text>
</comment>
<feature type="domain" description="Cation-transporting P-type ATPase N-terminal" evidence="20">
    <location>
        <begin position="23"/>
        <end position="96"/>
    </location>
</feature>
<evidence type="ECO:0000256" key="2">
    <source>
        <dbReference type="ARBA" id="ARBA00004429"/>
    </source>
</evidence>
<dbReference type="InterPro" id="IPR006068">
    <property type="entry name" value="ATPase_P-typ_cation-transptr_C"/>
</dbReference>
<feature type="transmembrane region" description="Helical" evidence="19">
    <location>
        <begin position="886"/>
        <end position="904"/>
    </location>
</feature>
<comment type="similarity">
    <text evidence="4">Belongs to the cation transport ATPase (P-type) (TC 3.A.3) family. Type IIIB subfamily.</text>
</comment>
<evidence type="ECO:0000256" key="13">
    <source>
        <dbReference type="ARBA" id="ARBA00022842"/>
    </source>
</evidence>
<keyword evidence="12" id="KW-0067">ATP-binding</keyword>
<dbReference type="Gene3D" id="2.70.150.10">
    <property type="entry name" value="Calcium-transporting ATPase, cytoplasmic transduction domain A"/>
    <property type="match status" value="1"/>
</dbReference>
<dbReference type="SFLD" id="SFLDF00027">
    <property type="entry name" value="p-type_atpase"/>
    <property type="match status" value="1"/>
</dbReference>
<feature type="transmembrane region" description="Helical" evidence="19">
    <location>
        <begin position="300"/>
        <end position="327"/>
    </location>
</feature>
<dbReference type="Pfam" id="PF00122">
    <property type="entry name" value="E1-E2_ATPase"/>
    <property type="match status" value="1"/>
</dbReference>
<dbReference type="PANTHER" id="PTHR43294:SF20">
    <property type="entry name" value="P-TYPE ATPASE"/>
    <property type="match status" value="1"/>
</dbReference>
<dbReference type="InterPro" id="IPR023214">
    <property type="entry name" value="HAD_sf"/>
</dbReference>
<evidence type="ECO:0000256" key="10">
    <source>
        <dbReference type="ARBA" id="ARBA00022692"/>
    </source>
</evidence>
<dbReference type="InterPro" id="IPR059000">
    <property type="entry name" value="ATPase_P-type_domA"/>
</dbReference>
<dbReference type="SUPFAM" id="SSF81665">
    <property type="entry name" value="Calcium ATPase, transmembrane domain M"/>
    <property type="match status" value="1"/>
</dbReference>
<dbReference type="Pfam" id="PF00690">
    <property type="entry name" value="Cation_ATPase_N"/>
    <property type="match status" value="1"/>
</dbReference>
<sequence length="916" mass="100018">MKKKVMDKKAQAAAAATQAALQAEAALTVTDLLRQLGTSQDGLSEAEAAQSREANGENRVTREKKKSIGRRLTEAFVNPFTIILVFLAAVSVVTDMIIPIMQHNMDDYNPATVIIISVLVILSGTLRFVQETRSGDAAAKLLELITTTCTVIRKGEGKKEIPLQDVAVGDLVFLSAGDMVPADVRIIKAKDLFVSQASLTGESAPQEKVPSVAAGHEAVTELTNLAFMGTNVISGSATGVVLRNGDRTLFGSLASSMAQEAPETNFTKGVNSVSWILIRFMLAMVPFVFIINGLTKGNWIAAFLFAISVAVGLTPEMLPMIVTTCLAKGAVSMSEKKTVVKSLNSIQSFGAMDVLCTDKTGTLRQDRVALEYHLNAFGQPSQRVLRYAYLNSYFQTGYKNFMDRAVIARTEREETEDPRLIDLSETYTKVDEIPFDFSRRRLSVLVRDRSGSTRMITKGAVEEMLAICTYAEQGSDDVPLTDDLRRQILSVADKLNDEGMRVIALARKNDPAPVGAFGVKDEGDMIFMGYLAFLDPPKDTAMTAIAALKDHGVVTKVLTGDNEKTTRCICRQVGLPVDHILLGSDLENMDDETLQKEAERTTVFAKLSPDQKARVVTALQAAGHTVGFMGDGINDAPALKLADIGISVDSAVDIAKESADIILLEKSLMVLEQGIIEGRKTYANMIKYIKMTASSNFGNMFSVLAASVLLPFLPMMSLQLIILNLVYEISCIAIPWDNVDEDYLKVPRNWDASTIGSFMIWLGPTSSVFDWITYLVLYFVICPYFVSDGLTYHQIATTAMITSGPMAGLSVRDAYEAMFQAGWFVESMWTQTLVIHMIRTPKIPFLQSHASATLTTLTCAGIAVLTALPFTPIARDLGFVALPGPYFYFLAVVVILYMLLATSVKKAYIRHYGSLL</sequence>
<evidence type="ECO:0000256" key="3">
    <source>
        <dbReference type="ARBA" id="ARBA00005675"/>
    </source>
</evidence>
<dbReference type="RefSeq" id="WP_186502972.1">
    <property type="nucleotide sequence ID" value="NZ_JACOGK010000014.1"/>
</dbReference>
<dbReference type="SUPFAM" id="SSF81653">
    <property type="entry name" value="Calcium ATPase, transduction domain A"/>
    <property type="match status" value="1"/>
</dbReference>
<dbReference type="Pfam" id="PF13246">
    <property type="entry name" value="Cation_ATPase"/>
    <property type="match status" value="1"/>
</dbReference>
<dbReference type="SFLD" id="SFLDG00002">
    <property type="entry name" value="C1.7:_P-type_atpase_like"/>
    <property type="match status" value="1"/>
</dbReference>
<evidence type="ECO:0000256" key="8">
    <source>
        <dbReference type="ARBA" id="ARBA00022519"/>
    </source>
</evidence>
<feature type="transmembrane region" description="Helical" evidence="19">
    <location>
        <begin position="697"/>
        <end position="722"/>
    </location>
</feature>
<keyword evidence="13" id="KW-0460">Magnesium</keyword>
<dbReference type="Pfam" id="PF00689">
    <property type="entry name" value="Cation_ATPase_C"/>
    <property type="match status" value="1"/>
</dbReference>
<dbReference type="InterPro" id="IPR036412">
    <property type="entry name" value="HAD-like_sf"/>
</dbReference>
<keyword evidence="10 19" id="KW-0812">Transmembrane</keyword>
<dbReference type="InterPro" id="IPR008250">
    <property type="entry name" value="ATPase_P-typ_transduc_dom_A_sf"/>
</dbReference>
<evidence type="ECO:0000256" key="5">
    <source>
        <dbReference type="ARBA" id="ARBA00012786"/>
    </source>
</evidence>
<evidence type="ECO:0000256" key="14">
    <source>
        <dbReference type="ARBA" id="ARBA00022967"/>
    </source>
</evidence>
<dbReference type="InterPro" id="IPR023298">
    <property type="entry name" value="ATPase_P-typ_TM_dom_sf"/>
</dbReference>
<evidence type="ECO:0000256" key="9">
    <source>
        <dbReference type="ARBA" id="ARBA00022553"/>
    </source>
</evidence>
<keyword evidence="8" id="KW-0997">Cell inner membrane</keyword>
<protein>
    <recommendedName>
        <fullName evidence="6">Magnesium-transporting ATPase, P-type 1</fullName>
        <ecNumber evidence="5">7.2.2.14</ecNumber>
    </recommendedName>
    <alternativeName>
        <fullName evidence="17">Mg(2+) transport ATPase, P-type 1</fullName>
    </alternativeName>
</protein>
<dbReference type="InterPro" id="IPR050510">
    <property type="entry name" value="Cation_transp_ATPase_P-type"/>
</dbReference>
<keyword evidence="14" id="KW-1278">Translocase</keyword>
<feature type="transmembrane region" description="Helical" evidence="19">
    <location>
        <begin position="75"/>
        <end position="98"/>
    </location>
</feature>
<dbReference type="Gene3D" id="3.40.50.1000">
    <property type="entry name" value="HAD superfamily/HAD-like"/>
    <property type="match status" value="1"/>
</dbReference>
<reference evidence="21 22" key="1">
    <citation type="submission" date="2020-08" db="EMBL/GenBank/DDBJ databases">
        <authorList>
            <person name="Liu C."/>
            <person name="Sun Q."/>
        </authorList>
    </citation>
    <scope>NUCLEOTIDE SEQUENCE [LARGE SCALE GENOMIC DNA]</scope>
    <source>
        <strain evidence="21 22">NSJ-59</strain>
    </source>
</reference>
<comment type="similarity">
    <text evidence="3">Belongs to the cation transport ATPase (P-type) (TC 3.A.3) family. Type IIA subfamily.</text>
</comment>